<comment type="cofactor">
    <cofactor evidence="1">
        <name>Ca(2+)</name>
        <dbReference type="ChEBI" id="CHEBI:29108"/>
    </cofactor>
</comment>
<evidence type="ECO:0000313" key="18">
    <source>
        <dbReference type="Proteomes" id="UP001303760"/>
    </source>
</evidence>
<keyword evidence="8" id="KW-0106">Calcium</keyword>
<evidence type="ECO:0000256" key="2">
    <source>
        <dbReference type="ARBA" id="ARBA00004651"/>
    </source>
</evidence>
<dbReference type="GO" id="GO:0046340">
    <property type="term" value="P:diacylglycerol catabolic process"/>
    <property type="evidence" value="ECO:0007669"/>
    <property type="project" value="TreeGrafter"/>
</dbReference>
<reference evidence="17" key="1">
    <citation type="journal article" date="2023" name="Mol. Phylogenet. Evol.">
        <title>Genome-scale phylogeny and comparative genomics of the fungal order Sordariales.</title>
        <authorList>
            <person name="Hensen N."/>
            <person name="Bonometti L."/>
            <person name="Westerberg I."/>
            <person name="Brannstrom I.O."/>
            <person name="Guillou S."/>
            <person name="Cros-Aarteil S."/>
            <person name="Calhoun S."/>
            <person name="Haridas S."/>
            <person name="Kuo A."/>
            <person name="Mondo S."/>
            <person name="Pangilinan J."/>
            <person name="Riley R."/>
            <person name="LaButti K."/>
            <person name="Andreopoulos B."/>
            <person name="Lipzen A."/>
            <person name="Chen C."/>
            <person name="Yan M."/>
            <person name="Daum C."/>
            <person name="Ng V."/>
            <person name="Clum A."/>
            <person name="Steindorff A."/>
            <person name="Ohm R.A."/>
            <person name="Martin F."/>
            <person name="Silar P."/>
            <person name="Natvig D.O."/>
            <person name="Lalanne C."/>
            <person name="Gautier V."/>
            <person name="Ament-Velasquez S.L."/>
            <person name="Kruys A."/>
            <person name="Hutchinson M.I."/>
            <person name="Powell A.J."/>
            <person name="Barry K."/>
            <person name="Miller A.N."/>
            <person name="Grigoriev I.V."/>
            <person name="Debuchy R."/>
            <person name="Gladieux P."/>
            <person name="Hiltunen Thoren M."/>
            <person name="Johannesson H."/>
        </authorList>
    </citation>
    <scope>NUCLEOTIDE SEQUENCE</scope>
    <source>
        <strain evidence="17">CBS 532.94</strain>
    </source>
</reference>
<feature type="region of interest" description="Disordered" evidence="15">
    <location>
        <begin position="1"/>
        <end position="29"/>
    </location>
</feature>
<evidence type="ECO:0000256" key="11">
    <source>
        <dbReference type="ARBA" id="ARBA00023098"/>
    </source>
</evidence>
<comment type="subcellular location">
    <subcellularLocation>
        <location evidence="2">Cell membrane</location>
        <topology evidence="2">Multi-pass membrane protein</topology>
    </subcellularLocation>
</comment>
<dbReference type="InterPro" id="IPR052214">
    <property type="entry name" value="DAG_Lipase-Related"/>
</dbReference>
<feature type="region of interest" description="Disordered" evidence="15">
    <location>
        <begin position="391"/>
        <end position="507"/>
    </location>
</feature>
<dbReference type="InterPro" id="IPR002921">
    <property type="entry name" value="Fungal_lipase-type"/>
</dbReference>
<keyword evidence="7" id="KW-0378">Hydrolase</keyword>
<evidence type="ECO:0000256" key="5">
    <source>
        <dbReference type="ARBA" id="ARBA00022692"/>
    </source>
</evidence>
<dbReference type="GO" id="GO:0016298">
    <property type="term" value="F:lipase activity"/>
    <property type="evidence" value="ECO:0007669"/>
    <property type="project" value="TreeGrafter"/>
</dbReference>
<comment type="catalytic activity">
    <reaction evidence="13">
        <text>a 1,2-diacyl-sn-glycerol + H2O = a 2-acylglycerol + a fatty acid + H(+)</text>
        <dbReference type="Rhea" id="RHEA:33275"/>
        <dbReference type="ChEBI" id="CHEBI:15377"/>
        <dbReference type="ChEBI" id="CHEBI:15378"/>
        <dbReference type="ChEBI" id="CHEBI:17389"/>
        <dbReference type="ChEBI" id="CHEBI:17815"/>
        <dbReference type="ChEBI" id="CHEBI:28868"/>
        <dbReference type="EC" id="3.1.1.116"/>
    </reaction>
    <physiologicalReaction direction="left-to-right" evidence="13">
        <dbReference type="Rhea" id="RHEA:33276"/>
    </physiologicalReaction>
</comment>
<name>A0AAN7CCG1_9PEZI</name>
<dbReference type="SUPFAM" id="SSF53474">
    <property type="entry name" value="alpha/beta-Hydrolases"/>
    <property type="match status" value="1"/>
</dbReference>
<evidence type="ECO:0000256" key="6">
    <source>
        <dbReference type="ARBA" id="ARBA00022723"/>
    </source>
</evidence>
<evidence type="ECO:0000256" key="1">
    <source>
        <dbReference type="ARBA" id="ARBA00001913"/>
    </source>
</evidence>
<evidence type="ECO:0000256" key="8">
    <source>
        <dbReference type="ARBA" id="ARBA00022837"/>
    </source>
</evidence>
<evidence type="ECO:0000256" key="9">
    <source>
        <dbReference type="ARBA" id="ARBA00022963"/>
    </source>
</evidence>
<dbReference type="GO" id="GO:0046872">
    <property type="term" value="F:metal ion binding"/>
    <property type="evidence" value="ECO:0007669"/>
    <property type="project" value="UniProtKB-KW"/>
</dbReference>
<feature type="compositionally biased region" description="Low complexity" evidence="15">
    <location>
        <begin position="427"/>
        <end position="439"/>
    </location>
</feature>
<evidence type="ECO:0000256" key="10">
    <source>
        <dbReference type="ARBA" id="ARBA00022989"/>
    </source>
</evidence>
<dbReference type="GO" id="GO:0019369">
    <property type="term" value="P:arachidonate metabolic process"/>
    <property type="evidence" value="ECO:0007669"/>
    <property type="project" value="TreeGrafter"/>
</dbReference>
<reference evidence="17" key="2">
    <citation type="submission" date="2023-05" db="EMBL/GenBank/DDBJ databases">
        <authorList>
            <consortium name="Lawrence Berkeley National Laboratory"/>
            <person name="Steindorff A."/>
            <person name="Hensen N."/>
            <person name="Bonometti L."/>
            <person name="Westerberg I."/>
            <person name="Brannstrom I.O."/>
            <person name="Guillou S."/>
            <person name="Cros-Aarteil S."/>
            <person name="Calhoun S."/>
            <person name="Haridas S."/>
            <person name="Kuo A."/>
            <person name="Mondo S."/>
            <person name="Pangilinan J."/>
            <person name="Riley R."/>
            <person name="Labutti K."/>
            <person name="Andreopoulos B."/>
            <person name="Lipzen A."/>
            <person name="Chen C."/>
            <person name="Yanf M."/>
            <person name="Daum C."/>
            <person name="Ng V."/>
            <person name="Clum A."/>
            <person name="Ohm R."/>
            <person name="Martin F."/>
            <person name="Silar P."/>
            <person name="Natvig D."/>
            <person name="Lalanne C."/>
            <person name="Gautier V."/>
            <person name="Ament-Velasquez S.L."/>
            <person name="Kruys A."/>
            <person name="Hutchinson M.I."/>
            <person name="Powell A.J."/>
            <person name="Barry K."/>
            <person name="Miller A.N."/>
            <person name="Grigoriev I.V."/>
            <person name="Debuchy R."/>
            <person name="Gladieux P."/>
            <person name="Thoren M.H."/>
            <person name="Johannesson H."/>
        </authorList>
    </citation>
    <scope>NUCLEOTIDE SEQUENCE</scope>
    <source>
        <strain evidence="17">CBS 532.94</strain>
    </source>
</reference>
<keyword evidence="12" id="KW-0472">Membrane</keyword>
<gene>
    <name evidence="17" type="ORF">C8A03DRAFT_14121</name>
</gene>
<sequence>MTTSPRRAAVGADSDNAVSRITQRPDPDVEAQVPSRTAHCEAGSPLLPKPIANLVSFATRSTSFAIRTSSTIGGYGVDAAKLATLSSLELGRALFQGVLTRAIKDTNPRSNSAQAAAANLNNFVDQIALWAASGFNLTSTALSMLSDSSQVVLLTLDRFFGSTESSRAIASIISMIRREFQFPALGGLGEQVKVTDLVLAFCALAYLQRSCRSLLEDERRATRVEETIWDVVVLNDDRRLDIQEEGSFRDSTRGAIAGVRNAAPYSDQGAQGNQGDQRDHRLSMLQLEREIMMSLPDNVKVSISKEVTTSETITVNIIGDAQQCRFEPPVGVELIDEQRGNTHTHSHSEHGGQVTCSQYVLRQERRHERKMSLGKLGADAGHAAGYVEELDSGSEEGSGDGGHDTTPSRLPMLSDASAEQGAHKAIVSTSEVSTSVAASPLLSTGLAPNNDNMPSEKPLPALPGTPTLDTLTSRSHVPIQRQTSSKPLSSLDVDEFGSSSKHTERKGGFRNVLKKSMSVFHKVDSGSEAVARKKMHTFSIPQAEKAAEKVQRQPHEVLHEPSPSLTSYFAVSESIRQSTTTLAETHSIVGADVYRPASMNGDAMILGRVFEEMVPHREPDHRPPTSTSDHRYIEPQSSALYTPAVNRSVVSLVSYHPHHLPSTFSATEEALSRLTQRGTLNGMFPERHFLANITRYMRFASASYGSSFLRVLGMATEMPISTSPDDTHHELRSFAHHTRCDPSSILLSSFIDSQGGSDGTGATNTGVPLVHYISLDHQSKAVVLTCRGTLGFEDVLADMACEYDTLLWRDNRYKVHKGIHASANRLLYGGDGRVLCTLKAALEEFPDYGLILTGHSLGAAVTSLLGIMLSEPGRGPGTPFVTSPEPRTKFLSHHHHTSSSDRPHICLPAGRPIHVYAYGPPATVCTPLRNATRGLITTVVNGADIVPYLSLGLLHDFQGAALAFKMDNSHADPHISGDEPSPLKSEMWRRIRRTFLNAMSHPLSESKRLFVGGVGGSGEDEWAYSTLKALRAHMAGDKLVPPGEVFVVESEEVLRREAFVFTTLGSSSGSGEGGAKRSARNDGNYPLGRPAKRMVLKYVRDVEKRFGEVRFYGSMLTDHSPGRYEAALERLMLGVGVKE</sequence>
<dbReference type="AlphaFoldDB" id="A0AAN7CCG1"/>
<dbReference type="PANTHER" id="PTHR45792">
    <property type="entry name" value="DIACYLGLYCEROL LIPASE HOMOLOG-RELATED"/>
    <property type="match status" value="1"/>
</dbReference>
<keyword evidence="9" id="KW-0442">Lipid degradation</keyword>
<keyword evidence="6" id="KW-0479">Metal-binding</keyword>
<keyword evidence="11" id="KW-0443">Lipid metabolism</keyword>
<evidence type="ECO:0000259" key="16">
    <source>
        <dbReference type="Pfam" id="PF01764"/>
    </source>
</evidence>
<evidence type="ECO:0000256" key="12">
    <source>
        <dbReference type="ARBA" id="ARBA00023136"/>
    </source>
</evidence>
<proteinExistence type="predicted"/>
<evidence type="ECO:0000256" key="4">
    <source>
        <dbReference type="ARBA" id="ARBA00022553"/>
    </source>
</evidence>
<dbReference type="Proteomes" id="UP001303760">
    <property type="component" value="Unassembled WGS sequence"/>
</dbReference>
<keyword evidence="3" id="KW-1003">Cell membrane</keyword>
<keyword evidence="4" id="KW-0597">Phosphoprotein</keyword>
<keyword evidence="18" id="KW-1185">Reference proteome</keyword>
<dbReference type="CDD" id="cd00519">
    <property type="entry name" value="Lipase_3"/>
    <property type="match status" value="1"/>
</dbReference>
<protein>
    <recommendedName>
        <fullName evidence="14">sn-1-specific diacylglycerol lipase</fullName>
        <ecNumber evidence="14">3.1.1.116</ecNumber>
    </recommendedName>
</protein>
<organism evidence="17 18">
    <name type="scientific">Achaetomium macrosporum</name>
    <dbReference type="NCBI Taxonomy" id="79813"/>
    <lineage>
        <taxon>Eukaryota</taxon>
        <taxon>Fungi</taxon>
        <taxon>Dikarya</taxon>
        <taxon>Ascomycota</taxon>
        <taxon>Pezizomycotina</taxon>
        <taxon>Sordariomycetes</taxon>
        <taxon>Sordariomycetidae</taxon>
        <taxon>Sordariales</taxon>
        <taxon>Chaetomiaceae</taxon>
        <taxon>Achaetomium</taxon>
    </lineage>
</organism>
<keyword evidence="10" id="KW-1133">Transmembrane helix</keyword>
<dbReference type="Pfam" id="PF01764">
    <property type="entry name" value="Lipase_3"/>
    <property type="match status" value="1"/>
</dbReference>
<evidence type="ECO:0000256" key="15">
    <source>
        <dbReference type="SAM" id="MobiDB-lite"/>
    </source>
</evidence>
<keyword evidence="5" id="KW-0812">Transmembrane</keyword>
<evidence type="ECO:0000256" key="14">
    <source>
        <dbReference type="ARBA" id="ARBA00026104"/>
    </source>
</evidence>
<feature type="domain" description="Fungal lipase-type" evidence="16">
    <location>
        <begin position="783"/>
        <end position="950"/>
    </location>
</feature>
<evidence type="ECO:0000256" key="7">
    <source>
        <dbReference type="ARBA" id="ARBA00022801"/>
    </source>
</evidence>
<dbReference type="EMBL" id="MU860062">
    <property type="protein sequence ID" value="KAK4239473.1"/>
    <property type="molecule type" value="Genomic_DNA"/>
</dbReference>
<evidence type="ECO:0000256" key="3">
    <source>
        <dbReference type="ARBA" id="ARBA00022475"/>
    </source>
</evidence>
<comment type="caution">
    <text evidence="17">The sequence shown here is derived from an EMBL/GenBank/DDBJ whole genome shotgun (WGS) entry which is preliminary data.</text>
</comment>
<feature type="compositionally biased region" description="Polar residues" evidence="15">
    <location>
        <begin position="467"/>
        <end position="488"/>
    </location>
</feature>
<dbReference type="GO" id="GO:0005886">
    <property type="term" value="C:plasma membrane"/>
    <property type="evidence" value="ECO:0007669"/>
    <property type="project" value="UniProtKB-SubCell"/>
</dbReference>
<evidence type="ECO:0000313" key="17">
    <source>
        <dbReference type="EMBL" id="KAK4239473.1"/>
    </source>
</evidence>
<feature type="region of interest" description="Disordered" evidence="15">
    <location>
        <begin position="1066"/>
        <end position="1086"/>
    </location>
</feature>
<accession>A0AAN7CCG1</accession>
<dbReference type="InterPro" id="IPR029058">
    <property type="entry name" value="AB_hydrolase_fold"/>
</dbReference>
<dbReference type="EC" id="3.1.1.116" evidence="14"/>
<dbReference type="Gene3D" id="3.40.50.1820">
    <property type="entry name" value="alpha/beta hydrolase"/>
    <property type="match status" value="1"/>
</dbReference>
<evidence type="ECO:0000256" key="13">
    <source>
        <dbReference type="ARBA" id="ARBA00024531"/>
    </source>
</evidence>
<dbReference type="PANTHER" id="PTHR45792:SF7">
    <property type="entry name" value="PUTATIVE (AFU_ORTHOLOGUE AFUA_6G02710)-RELATED"/>
    <property type="match status" value="1"/>
</dbReference>